<keyword evidence="10 11" id="KW-0472">Membrane</keyword>
<feature type="transmembrane region" description="Helical" evidence="11">
    <location>
        <begin position="90"/>
        <end position="114"/>
    </location>
</feature>
<dbReference type="EMBL" id="OBQD01000011">
    <property type="protein sequence ID" value="SOC43407.1"/>
    <property type="molecule type" value="Genomic_DNA"/>
</dbReference>
<keyword evidence="7 11" id="KW-0812">Transmembrane</keyword>
<evidence type="ECO:0000256" key="10">
    <source>
        <dbReference type="ARBA" id="ARBA00023136"/>
    </source>
</evidence>
<keyword evidence="9 11" id="KW-1133">Transmembrane helix</keyword>
<feature type="transmembrane region" description="Helical" evidence="11">
    <location>
        <begin position="505"/>
        <end position="523"/>
    </location>
</feature>
<keyword evidence="4" id="KW-0813">Transport</keyword>
<dbReference type="InterPro" id="IPR035906">
    <property type="entry name" value="MetI-like_sf"/>
</dbReference>
<protein>
    <recommendedName>
        <fullName evidence="3">Thiamine transport system permease protein ThiP</fullName>
    </recommendedName>
</protein>
<dbReference type="InterPro" id="IPR005947">
    <property type="entry name" value="ThiP_ABC_transpt"/>
</dbReference>
<keyword evidence="5" id="KW-1003">Cell membrane</keyword>
<organism evidence="13 14">
    <name type="scientific">Rhizobium subbaraonis</name>
    <dbReference type="NCBI Taxonomy" id="908946"/>
    <lineage>
        <taxon>Bacteria</taxon>
        <taxon>Pseudomonadati</taxon>
        <taxon>Pseudomonadota</taxon>
        <taxon>Alphaproteobacteria</taxon>
        <taxon>Hyphomicrobiales</taxon>
        <taxon>Rhizobiaceae</taxon>
        <taxon>Rhizobium/Agrobacterium group</taxon>
        <taxon>Rhizobium</taxon>
    </lineage>
</organism>
<dbReference type="NCBIfam" id="TIGR01253">
    <property type="entry name" value="thiP"/>
    <property type="match status" value="1"/>
</dbReference>
<feature type="transmembrane region" description="Helical" evidence="11">
    <location>
        <begin position="366"/>
        <end position="391"/>
    </location>
</feature>
<evidence type="ECO:0000256" key="2">
    <source>
        <dbReference type="ARBA" id="ARBA00011650"/>
    </source>
</evidence>
<comment type="subcellular location">
    <subcellularLocation>
        <location evidence="1">Cell inner membrane</location>
        <topology evidence="1">Multi-pass membrane protein</topology>
    </subcellularLocation>
</comment>
<evidence type="ECO:0000259" key="12">
    <source>
        <dbReference type="PROSITE" id="PS50928"/>
    </source>
</evidence>
<keyword evidence="8" id="KW-0677">Repeat</keyword>
<evidence type="ECO:0000256" key="7">
    <source>
        <dbReference type="ARBA" id="ARBA00022692"/>
    </source>
</evidence>
<feature type="transmembrane region" description="Helical" evidence="11">
    <location>
        <begin position="193"/>
        <end position="221"/>
    </location>
</feature>
<feature type="transmembrane region" description="Helical" evidence="11">
    <location>
        <begin position="403"/>
        <end position="425"/>
    </location>
</feature>
<dbReference type="GO" id="GO:0015888">
    <property type="term" value="P:thiamine transport"/>
    <property type="evidence" value="ECO:0007669"/>
    <property type="project" value="InterPro"/>
</dbReference>
<feature type="transmembrane region" description="Helical" evidence="11">
    <location>
        <begin position="12"/>
        <end position="36"/>
    </location>
</feature>
<dbReference type="PANTHER" id="PTHR30183">
    <property type="entry name" value="MOLYBDENUM TRANSPORT SYSTEM PERMEASE PROTEIN MODB"/>
    <property type="match status" value="1"/>
</dbReference>
<evidence type="ECO:0000256" key="9">
    <source>
        <dbReference type="ARBA" id="ARBA00022989"/>
    </source>
</evidence>
<feature type="domain" description="ABC transmembrane type-1" evidence="12">
    <location>
        <begin position="328"/>
        <end position="525"/>
    </location>
</feature>
<feature type="transmembrane region" description="Helical" evidence="11">
    <location>
        <begin position="56"/>
        <end position="78"/>
    </location>
</feature>
<sequence>MYTTRERRAITGAGGFTLAFIVLFAGVATGMLLLHAQDRVGGTLFDAYLLRITRFTLLQAGLSTLLSVLLAVPVARALARRRAFAGRSWIIRLSALPLGLPALVAALGIVEVWGRRGVVNELLAAMGLANPVSVYGLAGILIAHVFFNLPLAVRLLLAGLERIPAEYWLTSANLGMRSGAVFRLIEWPVMRGLLPGVAGLIFMLCATSFTIVLTLGGGPAATTIEVAIYQALRFDFDAPRAVILSALQILLTGTLLLVLRMLGTPAEEAPTTGRAIRRFDGARARVTDGLTIGAFTAFTAAPLLAVVGSGLAADLPRLAADPLLHRALITSLLISLASATLCLVIAIPTVAIAPASENRPQTPLRLLAGGLQAASSLILLVPPVVVATGWFLTLRGLGGPARFAPFVVVVINALMALPFVVRVLAPAYRTHVARTGRLSVSLGVTAWNRIRWIDLPALRRPLMTAFAFAMALSLGDLSAVAIFGADGIVTLPWLLYSRMGSYRTADAAGIALLLGIVCLLLTLPSTTSEKATKKHDA</sequence>
<comment type="subunit">
    <text evidence="2">The complex is composed of two ATP-binding proteins (ThiQ), two transmembrane proteins (ThiP) and a solute-binding protein (ThiB).</text>
</comment>
<keyword evidence="14" id="KW-1185">Reference proteome</keyword>
<dbReference type="CDD" id="cd06261">
    <property type="entry name" value="TM_PBP2"/>
    <property type="match status" value="2"/>
</dbReference>
<evidence type="ECO:0000256" key="3">
    <source>
        <dbReference type="ARBA" id="ARBA00016947"/>
    </source>
</evidence>
<name>A0A285UNX3_9HYPH</name>
<dbReference type="InterPro" id="IPR000515">
    <property type="entry name" value="MetI-like"/>
</dbReference>
<feature type="transmembrane region" description="Helical" evidence="11">
    <location>
        <begin position="327"/>
        <end position="354"/>
    </location>
</feature>
<feature type="transmembrane region" description="Helical" evidence="11">
    <location>
        <begin position="134"/>
        <end position="157"/>
    </location>
</feature>
<dbReference type="OrthoDB" id="7066776at2"/>
<gene>
    <name evidence="13" type="ORF">SAMN05892877_11192</name>
</gene>
<dbReference type="Proteomes" id="UP000219167">
    <property type="component" value="Unassembled WGS sequence"/>
</dbReference>
<feature type="transmembrane region" description="Helical" evidence="11">
    <location>
        <begin position="462"/>
        <end position="485"/>
    </location>
</feature>
<dbReference type="Gene3D" id="1.10.3720.10">
    <property type="entry name" value="MetI-like"/>
    <property type="match status" value="2"/>
</dbReference>
<dbReference type="RefSeq" id="WP_097141205.1">
    <property type="nucleotide sequence ID" value="NZ_OBQD01000011.1"/>
</dbReference>
<proteinExistence type="predicted"/>
<feature type="domain" description="ABC transmembrane type-1" evidence="12">
    <location>
        <begin position="53"/>
        <end position="260"/>
    </location>
</feature>
<reference evidence="13 14" key="1">
    <citation type="submission" date="2017-08" db="EMBL/GenBank/DDBJ databases">
        <authorList>
            <person name="de Groot N.N."/>
        </authorList>
    </citation>
    <scope>NUCLEOTIDE SEQUENCE [LARGE SCALE GENOMIC DNA]</scope>
    <source>
        <strain evidence="13 14">JC85</strain>
    </source>
</reference>
<feature type="transmembrane region" description="Helical" evidence="11">
    <location>
        <begin position="284"/>
        <end position="307"/>
    </location>
</feature>
<evidence type="ECO:0000313" key="13">
    <source>
        <dbReference type="EMBL" id="SOC43407.1"/>
    </source>
</evidence>
<keyword evidence="6" id="KW-0997">Cell inner membrane</keyword>
<accession>A0A285UNX3</accession>
<feature type="transmembrane region" description="Helical" evidence="11">
    <location>
        <begin position="241"/>
        <end position="263"/>
    </location>
</feature>
<dbReference type="GO" id="GO:0022857">
    <property type="term" value="F:transmembrane transporter activity"/>
    <property type="evidence" value="ECO:0007669"/>
    <property type="project" value="InterPro"/>
</dbReference>
<evidence type="ECO:0000256" key="1">
    <source>
        <dbReference type="ARBA" id="ARBA00004429"/>
    </source>
</evidence>
<dbReference type="PROSITE" id="PS50928">
    <property type="entry name" value="ABC_TM1"/>
    <property type="match status" value="2"/>
</dbReference>
<evidence type="ECO:0000256" key="8">
    <source>
        <dbReference type="ARBA" id="ARBA00022737"/>
    </source>
</evidence>
<evidence type="ECO:0000256" key="6">
    <source>
        <dbReference type="ARBA" id="ARBA00022519"/>
    </source>
</evidence>
<dbReference type="SUPFAM" id="SSF161098">
    <property type="entry name" value="MetI-like"/>
    <property type="match status" value="2"/>
</dbReference>
<dbReference type="AlphaFoldDB" id="A0A285UNX3"/>
<dbReference type="GO" id="GO:0005886">
    <property type="term" value="C:plasma membrane"/>
    <property type="evidence" value="ECO:0007669"/>
    <property type="project" value="UniProtKB-SubCell"/>
</dbReference>
<evidence type="ECO:0000313" key="14">
    <source>
        <dbReference type="Proteomes" id="UP000219167"/>
    </source>
</evidence>
<dbReference type="PANTHER" id="PTHR30183:SF9">
    <property type="entry name" value="THIAMINE TRANSPORT SYSTEM PERMEASE PROTEIN THIP"/>
    <property type="match status" value="1"/>
</dbReference>
<evidence type="ECO:0000256" key="4">
    <source>
        <dbReference type="ARBA" id="ARBA00022448"/>
    </source>
</evidence>
<evidence type="ECO:0000256" key="5">
    <source>
        <dbReference type="ARBA" id="ARBA00022475"/>
    </source>
</evidence>
<evidence type="ECO:0000256" key="11">
    <source>
        <dbReference type="SAM" id="Phobius"/>
    </source>
</evidence>